<name>A0AB33AQZ3_BACTU</name>
<organism evidence="1 2">
    <name type="scientific">Bacillus thuringiensis</name>
    <dbReference type="NCBI Taxonomy" id="1428"/>
    <lineage>
        <taxon>Bacteria</taxon>
        <taxon>Bacillati</taxon>
        <taxon>Bacillota</taxon>
        <taxon>Bacilli</taxon>
        <taxon>Bacillales</taxon>
        <taxon>Bacillaceae</taxon>
        <taxon>Bacillus</taxon>
        <taxon>Bacillus cereus group</taxon>
    </lineage>
</organism>
<gene>
    <name evidence="1" type="ORF">BF38_5991</name>
</gene>
<dbReference type="Proteomes" id="UP000031876">
    <property type="component" value="Plasmid 2"/>
</dbReference>
<dbReference type="AlphaFoldDB" id="A0AB33AQZ3"/>
<protein>
    <submittedName>
        <fullName evidence="1">Uncharacterized protein</fullName>
    </submittedName>
</protein>
<keyword evidence="1" id="KW-0614">Plasmid</keyword>
<accession>A0AB33AQZ3</accession>
<dbReference type="EMBL" id="CP009334">
    <property type="protein sequence ID" value="AJG74017.1"/>
    <property type="molecule type" value="Genomic_DNA"/>
</dbReference>
<proteinExistence type="predicted"/>
<reference evidence="1 2" key="1">
    <citation type="journal article" date="2015" name="Genome Announc.">
        <title>Complete genome sequences for 35 biothreat assay-relevant bacillus species.</title>
        <authorList>
            <person name="Johnson S.L."/>
            <person name="Daligault H.E."/>
            <person name="Davenport K.W."/>
            <person name="Jaissle J."/>
            <person name="Frey K.G."/>
            <person name="Ladner J.T."/>
            <person name="Broomall S.M."/>
            <person name="Bishop-Lilly K.A."/>
            <person name="Bruce D.C."/>
            <person name="Gibbons H.S."/>
            <person name="Coyne S.R."/>
            <person name="Lo C.C."/>
            <person name="Meincke L."/>
            <person name="Munk A.C."/>
            <person name="Koroleva G.I."/>
            <person name="Rosenzweig C.N."/>
            <person name="Palacios G.F."/>
            <person name="Redden C.L."/>
            <person name="Minogue T.D."/>
            <person name="Chain P.S."/>
        </authorList>
    </citation>
    <scope>NUCLEOTIDE SEQUENCE [LARGE SCALE GENOMIC DNA]</scope>
    <source>
        <strain evidence="1 2">HD1011</strain>
    </source>
</reference>
<dbReference type="KEGG" id="btw:BF38_5991"/>
<geneLocation type="plasmid" evidence="1 2">
    <name>2</name>
</geneLocation>
<evidence type="ECO:0000313" key="2">
    <source>
        <dbReference type="Proteomes" id="UP000031876"/>
    </source>
</evidence>
<dbReference type="RefSeq" id="WP_000163754.1">
    <property type="nucleotide sequence ID" value="NZ_CP009334.1"/>
</dbReference>
<evidence type="ECO:0000313" key="1">
    <source>
        <dbReference type="EMBL" id="AJG74017.1"/>
    </source>
</evidence>
<sequence length="41" mass="4684">MTKLKDVTGELAETIKMAIEHGVDVKDRLHELLLHDKILKT</sequence>